<name>A0A0F9AIF7_9ZZZZ</name>
<evidence type="ECO:0000313" key="1">
    <source>
        <dbReference type="EMBL" id="KKK71951.1"/>
    </source>
</evidence>
<dbReference type="AlphaFoldDB" id="A0A0F9AIF7"/>
<proteinExistence type="predicted"/>
<comment type="caution">
    <text evidence="1">The sequence shown here is derived from an EMBL/GenBank/DDBJ whole genome shotgun (WGS) entry which is preliminary data.</text>
</comment>
<dbReference type="InterPro" id="IPR009797">
    <property type="entry name" value="DUF1367"/>
</dbReference>
<sequence>MTQALFQRQLNALRPTDAMSQEMLAKIKPGEHVRVEIKRLRNPRQHRLFWALMGMLANYAEHPCTAAEVSDWIKIAVGHTCVAHYPDGTSQVKPASIAFGNMSQDKWETFFNKVVDFACTKILHGTDNEDLKAELNEMIAPRSTT</sequence>
<protein>
    <submittedName>
        <fullName evidence="1">Uncharacterized protein</fullName>
    </submittedName>
</protein>
<accession>A0A0F9AIF7</accession>
<dbReference type="EMBL" id="LAZR01057501">
    <property type="protein sequence ID" value="KKK71951.1"/>
    <property type="molecule type" value="Genomic_DNA"/>
</dbReference>
<reference evidence="1" key="1">
    <citation type="journal article" date="2015" name="Nature">
        <title>Complex archaea that bridge the gap between prokaryotes and eukaryotes.</title>
        <authorList>
            <person name="Spang A."/>
            <person name="Saw J.H."/>
            <person name="Jorgensen S.L."/>
            <person name="Zaremba-Niedzwiedzka K."/>
            <person name="Martijn J."/>
            <person name="Lind A.E."/>
            <person name="van Eijk R."/>
            <person name="Schleper C."/>
            <person name="Guy L."/>
            <person name="Ettema T.J."/>
        </authorList>
    </citation>
    <scope>NUCLEOTIDE SEQUENCE</scope>
</reference>
<gene>
    <name evidence="1" type="ORF">LCGC14_2908780</name>
</gene>
<organism evidence="1">
    <name type="scientific">marine sediment metagenome</name>
    <dbReference type="NCBI Taxonomy" id="412755"/>
    <lineage>
        <taxon>unclassified sequences</taxon>
        <taxon>metagenomes</taxon>
        <taxon>ecological metagenomes</taxon>
    </lineage>
</organism>
<dbReference type="Pfam" id="PF07105">
    <property type="entry name" value="DUF1367"/>
    <property type="match status" value="2"/>
</dbReference>